<sequence>MKLVSKKNNNNNYLFIDGQYIKTKEQQKVIRRNDTEQDLKCKTSKSSRTIRTKILTLYISKSFYRLMTLFGESPSTKNFSLTRVRGGAMDLFTFVETSITLLIINSNIFLMLYYKCERSRLKGRINLEISCPPAPRHPS</sequence>
<evidence type="ECO:0000256" key="1">
    <source>
        <dbReference type="SAM" id="Phobius"/>
    </source>
</evidence>
<dbReference type="Proteomes" id="UP000266861">
    <property type="component" value="Unassembled WGS sequence"/>
</dbReference>
<comment type="caution">
    <text evidence="2">The sequence shown here is derived from an EMBL/GenBank/DDBJ whole genome shotgun (WGS) entry which is preliminary data.</text>
</comment>
<dbReference type="EMBL" id="PQFF01000123">
    <property type="protein sequence ID" value="RHZ80763.1"/>
    <property type="molecule type" value="Genomic_DNA"/>
</dbReference>
<feature type="transmembrane region" description="Helical" evidence="1">
    <location>
        <begin position="91"/>
        <end position="114"/>
    </location>
</feature>
<keyword evidence="1" id="KW-1133">Transmembrane helix</keyword>
<keyword evidence="1" id="KW-0812">Transmembrane</keyword>
<organism evidence="2 3">
    <name type="scientific">Diversispora epigaea</name>
    <dbReference type="NCBI Taxonomy" id="1348612"/>
    <lineage>
        <taxon>Eukaryota</taxon>
        <taxon>Fungi</taxon>
        <taxon>Fungi incertae sedis</taxon>
        <taxon>Mucoromycota</taxon>
        <taxon>Glomeromycotina</taxon>
        <taxon>Glomeromycetes</taxon>
        <taxon>Diversisporales</taxon>
        <taxon>Diversisporaceae</taxon>
        <taxon>Diversispora</taxon>
    </lineage>
</organism>
<gene>
    <name evidence="2" type="ORF">Glove_132g106</name>
</gene>
<name>A0A397J6S4_9GLOM</name>
<proteinExistence type="predicted"/>
<dbReference type="AlphaFoldDB" id="A0A397J6S4"/>
<reference evidence="2 3" key="1">
    <citation type="submission" date="2018-08" db="EMBL/GenBank/DDBJ databases">
        <title>Genome and evolution of the arbuscular mycorrhizal fungus Diversispora epigaea (formerly Glomus versiforme) and its bacterial endosymbionts.</title>
        <authorList>
            <person name="Sun X."/>
            <person name="Fei Z."/>
            <person name="Harrison M."/>
        </authorList>
    </citation>
    <scope>NUCLEOTIDE SEQUENCE [LARGE SCALE GENOMIC DNA]</scope>
    <source>
        <strain evidence="2 3">IT104</strain>
    </source>
</reference>
<keyword evidence="1" id="KW-0472">Membrane</keyword>
<accession>A0A397J6S4</accession>
<keyword evidence="3" id="KW-1185">Reference proteome</keyword>
<protein>
    <submittedName>
        <fullName evidence="2">Uncharacterized protein</fullName>
    </submittedName>
</protein>
<evidence type="ECO:0000313" key="3">
    <source>
        <dbReference type="Proteomes" id="UP000266861"/>
    </source>
</evidence>
<evidence type="ECO:0000313" key="2">
    <source>
        <dbReference type="EMBL" id="RHZ80763.1"/>
    </source>
</evidence>
<feature type="transmembrane region" description="Helical" evidence="1">
    <location>
        <begin position="54"/>
        <end position="71"/>
    </location>
</feature>